<keyword evidence="2" id="KW-1185">Reference proteome</keyword>
<dbReference type="Proteomes" id="UP001501005">
    <property type="component" value="Unassembled WGS sequence"/>
</dbReference>
<evidence type="ECO:0000313" key="1">
    <source>
        <dbReference type="EMBL" id="GAA0914927.1"/>
    </source>
</evidence>
<protein>
    <recommendedName>
        <fullName evidence="3">Sialidase domain-containing protein</fullName>
    </recommendedName>
</protein>
<dbReference type="EMBL" id="BAAAHG010000021">
    <property type="protein sequence ID" value="GAA0914927.1"/>
    <property type="molecule type" value="Genomic_DNA"/>
</dbReference>
<sequence>MAKRTNGRPLMTIRVSLDGGKTWGPVKVYKSSDRLAPMEVTSAWPPCRCPYHREKDDTLMKRLREVNRRSRRRTG</sequence>
<dbReference type="RefSeq" id="WP_344049995.1">
    <property type="nucleotide sequence ID" value="NZ_BAAAHG010000021.1"/>
</dbReference>
<reference evidence="1 2" key="1">
    <citation type="journal article" date="2019" name="Int. J. Syst. Evol. Microbiol.">
        <title>The Global Catalogue of Microorganisms (GCM) 10K type strain sequencing project: providing services to taxonomists for standard genome sequencing and annotation.</title>
        <authorList>
            <consortium name="The Broad Institute Genomics Platform"/>
            <consortium name="The Broad Institute Genome Sequencing Center for Infectious Disease"/>
            <person name="Wu L."/>
            <person name="Ma J."/>
        </authorList>
    </citation>
    <scope>NUCLEOTIDE SEQUENCE [LARGE SCALE GENOMIC DNA]</scope>
    <source>
        <strain evidence="1 2">JCM 10673</strain>
    </source>
</reference>
<gene>
    <name evidence="1" type="ORF">GCM10009549_29910</name>
</gene>
<evidence type="ECO:0008006" key="3">
    <source>
        <dbReference type="Google" id="ProtNLM"/>
    </source>
</evidence>
<accession>A0ABN1NRX0</accession>
<evidence type="ECO:0000313" key="2">
    <source>
        <dbReference type="Proteomes" id="UP001501005"/>
    </source>
</evidence>
<proteinExistence type="predicted"/>
<comment type="caution">
    <text evidence="1">The sequence shown here is derived from an EMBL/GenBank/DDBJ whole genome shotgun (WGS) entry which is preliminary data.</text>
</comment>
<name>A0ABN1NRX0_9ACTN</name>
<organism evidence="1 2">
    <name type="scientific">Streptomyces thermoalcalitolerans</name>
    <dbReference type="NCBI Taxonomy" id="65605"/>
    <lineage>
        <taxon>Bacteria</taxon>
        <taxon>Bacillati</taxon>
        <taxon>Actinomycetota</taxon>
        <taxon>Actinomycetes</taxon>
        <taxon>Kitasatosporales</taxon>
        <taxon>Streptomycetaceae</taxon>
        <taxon>Streptomyces</taxon>
    </lineage>
</organism>